<feature type="domain" description="VOC" evidence="1">
    <location>
        <begin position="41"/>
        <end position="168"/>
    </location>
</feature>
<name>A0A937D8G4_9FLAO</name>
<organism evidence="2 3">
    <name type="scientific">Aquimarina mytili</name>
    <dbReference type="NCBI Taxonomy" id="874423"/>
    <lineage>
        <taxon>Bacteria</taxon>
        <taxon>Pseudomonadati</taxon>
        <taxon>Bacteroidota</taxon>
        <taxon>Flavobacteriia</taxon>
        <taxon>Flavobacteriales</taxon>
        <taxon>Flavobacteriaceae</taxon>
        <taxon>Aquimarina</taxon>
    </lineage>
</organism>
<dbReference type="Proteomes" id="UP000651057">
    <property type="component" value="Unassembled WGS sequence"/>
</dbReference>
<dbReference type="Gene3D" id="3.10.180.10">
    <property type="entry name" value="2,3-Dihydroxybiphenyl 1,2-Dioxygenase, domain 1"/>
    <property type="match status" value="1"/>
</dbReference>
<gene>
    <name evidence="2" type="ORF">JJQ60_10965</name>
</gene>
<dbReference type="SUPFAM" id="SSF54593">
    <property type="entry name" value="Glyoxalase/Bleomycin resistance protein/Dihydroxybiphenyl dioxygenase"/>
    <property type="match status" value="1"/>
</dbReference>
<dbReference type="RefSeq" id="WP_201919595.1">
    <property type="nucleotide sequence ID" value="NZ_BAABAX010000005.1"/>
</dbReference>
<evidence type="ECO:0000313" key="3">
    <source>
        <dbReference type="Proteomes" id="UP000651057"/>
    </source>
</evidence>
<keyword evidence="3" id="KW-1185">Reference proteome</keyword>
<dbReference type="EMBL" id="JAERQJ010000003">
    <property type="protein sequence ID" value="MBL0684040.1"/>
    <property type="molecule type" value="Genomic_DNA"/>
</dbReference>
<proteinExistence type="predicted"/>
<dbReference type="PROSITE" id="PS51819">
    <property type="entry name" value="VOC"/>
    <property type="match status" value="1"/>
</dbReference>
<dbReference type="AlphaFoldDB" id="A0A937D8G4"/>
<evidence type="ECO:0000313" key="2">
    <source>
        <dbReference type="EMBL" id="MBL0684040.1"/>
    </source>
</evidence>
<protein>
    <recommendedName>
        <fullName evidence="1">VOC domain-containing protein</fullName>
    </recommendedName>
</protein>
<reference evidence="2" key="1">
    <citation type="submission" date="2021-01" db="EMBL/GenBank/DDBJ databases">
        <authorList>
            <person name="Zhong Y.L."/>
        </authorList>
    </citation>
    <scope>NUCLEOTIDE SEQUENCE</scope>
    <source>
        <strain evidence="2">KCTC 23302</strain>
    </source>
</reference>
<comment type="caution">
    <text evidence="2">The sequence shown here is derived from an EMBL/GenBank/DDBJ whole genome shotgun (WGS) entry which is preliminary data.</text>
</comment>
<accession>A0A937D8G4</accession>
<dbReference type="InterPro" id="IPR029068">
    <property type="entry name" value="Glyas_Bleomycin-R_OHBP_Dase"/>
</dbReference>
<dbReference type="InterPro" id="IPR037523">
    <property type="entry name" value="VOC_core"/>
</dbReference>
<evidence type="ECO:0000259" key="1">
    <source>
        <dbReference type="PROSITE" id="PS51819"/>
    </source>
</evidence>
<sequence length="279" mass="32464">MESTRRKFIKDSSLGMMLIALHPEFCFTFNQDNASKVKPFQFDFIKNIRLLTSASLEVMKEFYVGKLGLEVDNEKDSEVTFVAGVSTITFVKIDPVMGNPWYHFAFNIPENKILKARTWQLQRTTLILTPQRLRDTRFPDDVRHFRNWNAHSVFFWDPAGNLLEYIARHDLKNGAEGEFITRDILNVSEIGFVVDDQEKEAHDIHNNLGIEVYPKTSNFWWAMGNENGLLLCLPKRVWGEKPGAQKRFNVFETETTIAGHGYKKYNFSSFPYQIYMEKG</sequence>